<feature type="region of interest" description="Disordered" evidence="1">
    <location>
        <begin position="550"/>
        <end position="569"/>
    </location>
</feature>
<dbReference type="Pfam" id="PF01266">
    <property type="entry name" value="DAO"/>
    <property type="match status" value="1"/>
</dbReference>
<dbReference type="EMBL" id="CP039291">
    <property type="protein sequence ID" value="QCB93965.1"/>
    <property type="molecule type" value="Genomic_DNA"/>
</dbReference>
<accession>A0A4V1CMS5</accession>
<dbReference type="PANTHER" id="PTHR13847">
    <property type="entry name" value="SARCOSINE DEHYDROGENASE-RELATED"/>
    <property type="match status" value="1"/>
</dbReference>
<evidence type="ECO:0000313" key="4">
    <source>
        <dbReference type="Proteomes" id="UP000296469"/>
    </source>
</evidence>
<dbReference type="PANTHER" id="PTHR13847:SF281">
    <property type="entry name" value="FAD DEPENDENT OXIDOREDUCTASE DOMAIN-CONTAINING PROTEIN"/>
    <property type="match status" value="1"/>
</dbReference>
<gene>
    <name evidence="3" type="ORF">E5225_10710</name>
</gene>
<dbReference type="InterPro" id="IPR036188">
    <property type="entry name" value="FAD/NAD-bd_sf"/>
</dbReference>
<proteinExistence type="predicted"/>
<dbReference type="Proteomes" id="UP000296469">
    <property type="component" value="Chromosome"/>
</dbReference>
<reference evidence="3 4" key="1">
    <citation type="submission" date="2019-04" db="EMBL/GenBank/DDBJ databases">
        <title>Isolation and identification of Cellulomonas shaoxiangyii sp. Nov. isolated from feces of the Tibetan antelopes (Pantholops hodgsonii) in the Qinghai-Tibet plateau of China.</title>
        <authorList>
            <person name="Tian Z."/>
        </authorList>
    </citation>
    <scope>NUCLEOTIDE SEQUENCE [LARGE SCALE GENOMIC DNA]</scope>
    <source>
        <strain evidence="3 4">Z28</strain>
    </source>
</reference>
<protein>
    <submittedName>
        <fullName evidence="3">FAD-binding oxidoreductase</fullName>
    </submittedName>
</protein>
<feature type="region of interest" description="Disordered" evidence="1">
    <location>
        <begin position="24"/>
        <end position="111"/>
    </location>
</feature>
<dbReference type="GO" id="GO:0005737">
    <property type="term" value="C:cytoplasm"/>
    <property type="evidence" value="ECO:0007669"/>
    <property type="project" value="TreeGrafter"/>
</dbReference>
<organism evidence="3 4">
    <name type="scientific">Cellulomonas shaoxiangyii</name>
    <dbReference type="NCBI Taxonomy" id="2566013"/>
    <lineage>
        <taxon>Bacteria</taxon>
        <taxon>Bacillati</taxon>
        <taxon>Actinomycetota</taxon>
        <taxon>Actinomycetes</taxon>
        <taxon>Micrococcales</taxon>
        <taxon>Cellulomonadaceae</taxon>
        <taxon>Cellulomonas</taxon>
    </lineage>
</organism>
<dbReference type="Gene3D" id="3.50.50.60">
    <property type="entry name" value="FAD/NAD(P)-binding domain"/>
    <property type="match status" value="1"/>
</dbReference>
<dbReference type="SUPFAM" id="SSF51905">
    <property type="entry name" value="FAD/NAD(P)-binding domain"/>
    <property type="match status" value="1"/>
</dbReference>
<dbReference type="Gene3D" id="3.30.9.10">
    <property type="entry name" value="D-Amino Acid Oxidase, subunit A, domain 2"/>
    <property type="match status" value="1"/>
</dbReference>
<evidence type="ECO:0000256" key="1">
    <source>
        <dbReference type="SAM" id="MobiDB-lite"/>
    </source>
</evidence>
<feature type="compositionally biased region" description="Low complexity" evidence="1">
    <location>
        <begin position="88"/>
        <end position="100"/>
    </location>
</feature>
<feature type="compositionally biased region" description="Low complexity" evidence="1">
    <location>
        <begin position="25"/>
        <end position="70"/>
    </location>
</feature>
<dbReference type="KEGG" id="celz:E5225_10710"/>
<dbReference type="AlphaFoldDB" id="A0A4V1CMS5"/>
<dbReference type="InterPro" id="IPR006076">
    <property type="entry name" value="FAD-dep_OxRdtase"/>
</dbReference>
<name>A0A4V1CMS5_9CELL</name>
<feature type="domain" description="FAD dependent oxidoreductase" evidence="2">
    <location>
        <begin position="168"/>
        <end position="503"/>
    </location>
</feature>
<feature type="compositionally biased region" description="Basic and acidic residues" evidence="1">
    <location>
        <begin position="78"/>
        <end position="87"/>
    </location>
</feature>
<sequence length="569" mass="59032">MYWLTRTPNRLAGTMCPTSCSAIDASSTTTNTSTPTSASTAPPPRLRGTAAGPPRAGATGPSPVARTGYARGRHRRRGTWERAERSTRTAGRRTATTPVTGRRRRPWWPGRCATRHSDGRYVGSVHDHDGPAPTTDPLRRVLWWDRLLADDPGAAPPRPPLDGDTTADVVVVGAGLTGLWAAYYLLDADPSLDVLVVDAGRSGAGTAGRSTGAAPAGRPAAVAHAPAAERELRAALRDSVVELGGVLAAEEIDAGFLYGGLVRLARTGPAVDRLAADAAAAPQRGDEVHLLDPVAAGRYVHADGVLAATWTPDAAHVDPLRLVRGLAHVVELRGGRVAEHTRALRVAPRAVVTDQGTVRARHVVVTGGALAVPGSPVPVVRRPVRLLATGALPGDVWDALGLRTGVTVVEDRNRPLTLVRTADDRLVAGGAPGVPERVPQLLPALHDHAVRHTWDAAVTTAADGRRTVGLDRGTGLAWSVGGGPDGHDGAAVTNLAGRVLADLLTGTESPLVGLPWVATAPAAGHRPGVRTAVPRAAVRGAAAAWADRVEERRGRTSAPAERVLDATGG</sequence>
<keyword evidence="4" id="KW-1185">Reference proteome</keyword>
<evidence type="ECO:0000259" key="2">
    <source>
        <dbReference type="Pfam" id="PF01266"/>
    </source>
</evidence>
<evidence type="ECO:0000313" key="3">
    <source>
        <dbReference type="EMBL" id="QCB93965.1"/>
    </source>
</evidence>